<evidence type="ECO:0000256" key="2">
    <source>
        <dbReference type="SAM" id="Coils"/>
    </source>
</evidence>
<dbReference type="RefSeq" id="XP_005835012.1">
    <property type="nucleotide sequence ID" value="XM_005834955.1"/>
</dbReference>
<dbReference type="GeneID" id="17304684"/>
<keyword evidence="6" id="KW-1185">Reference proteome</keyword>
<feature type="compositionally biased region" description="Polar residues" evidence="3">
    <location>
        <begin position="169"/>
        <end position="179"/>
    </location>
</feature>
<dbReference type="AlphaFoldDB" id="L1JI79"/>
<organism evidence="4">
    <name type="scientific">Guillardia theta (strain CCMP2712)</name>
    <name type="common">Cryptophyte</name>
    <dbReference type="NCBI Taxonomy" id="905079"/>
    <lineage>
        <taxon>Eukaryota</taxon>
        <taxon>Cryptophyceae</taxon>
        <taxon>Pyrenomonadales</taxon>
        <taxon>Geminigeraceae</taxon>
        <taxon>Guillardia</taxon>
    </lineage>
</organism>
<accession>L1JI79</accession>
<proteinExistence type="predicted"/>
<name>L1JI79_GUITC</name>
<evidence type="ECO:0000313" key="6">
    <source>
        <dbReference type="Proteomes" id="UP000011087"/>
    </source>
</evidence>
<feature type="compositionally biased region" description="Basic and acidic residues" evidence="3">
    <location>
        <begin position="183"/>
        <end position="195"/>
    </location>
</feature>
<keyword evidence="2" id="KW-0175">Coiled coil</keyword>
<dbReference type="EnsemblProtists" id="EKX48032">
    <property type="protein sequence ID" value="EKX48032"/>
    <property type="gene ID" value="GUITHDRAFT_106116"/>
</dbReference>
<dbReference type="PANTHER" id="PTHR23084">
    <property type="entry name" value="PHOSPHATIDYLINOSITOL-4-PHOSPHATE 5-KINASE RELATED"/>
    <property type="match status" value="1"/>
</dbReference>
<evidence type="ECO:0008006" key="7">
    <source>
        <dbReference type="Google" id="ProtNLM"/>
    </source>
</evidence>
<reference evidence="4 6" key="1">
    <citation type="journal article" date="2012" name="Nature">
        <title>Algal genomes reveal evolutionary mosaicism and the fate of nucleomorphs.</title>
        <authorList>
            <consortium name="DOE Joint Genome Institute"/>
            <person name="Curtis B.A."/>
            <person name="Tanifuji G."/>
            <person name="Burki F."/>
            <person name="Gruber A."/>
            <person name="Irimia M."/>
            <person name="Maruyama S."/>
            <person name="Arias M.C."/>
            <person name="Ball S.G."/>
            <person name="Gile G.H."/>
            <person name="Hirakawa Y."/>
            <person name="Hopkins J.F."/>
            <person name="Kuo A."/>
            <person name="Rensing S.A."/>
            <person name="Schmutz J."/>
            <person name="Symeonidi A."/>
            <person name="Elias M."/>
            <person name="Eveleigh R.J."/>
            <person name="Herman E.K."/>
            <person name="Klute M.J."/>
            <person name="Nakayama T."/>
            <person name="Obornik M."/>
            <person name="Reyes-Prieto A."/>
            <person name="Armbrust E.V."/>
            <person name="Aves S.J."/>
            <person name="Beiko R.G."/>
            <person name="Coutinho P."/>
            <person name="Dacks J.B."/>
            <person name="Durnford D.G."/>
            <person name="Fast N.M."/>
            <person name="Green B.R."/>
            <person name="Grisdale C.J."/>
            <person name="Hempel F."/>
            <person name="Henrissat B."/>
            <person name="Hoppner M.P."/>
            <person name="Ishida K."/>
            <person name="Kim E."/>
            <person name="Koreny L."/>
            <person name="Kroth P.G."/>
            <person name="Liu Y."/>
            <person name="Malik S.B."/>
            <person name="Maier U.G."/>
            <person name="McRose D."/>
            <person name="Mock T."/>
            <person name="Neilson J.A."/>
            <person name="Onodera N.T."/>
            <person name="Poole A.M."/>
            <person name="Pritham E.J."/>
            <person name="Richards T.A."/>
            <person name="Rocap G."/>
            <person name="Roy S.W."/>
            <person name="Sarai C."/>
            <person name="Schaack S."/>
            <person name="Shirato S."/>
            <person name="Slamovits C.H."/>
            <person name="Spencer D.F."/>
            <person name="Suzuki S."/>
            <person name="Worden A.Z."/>
            <person name="Zauner S."/>
            <person name="Barry K."/>
            <person name="Bell C."/>
            <person name="Bharti A.K."/>
            <person name="Crow J.A."/>
            <person name="Grimwood J."/>
            <person name="Kramer R."/>
            <person name="Lindquist E."/>
            <person name="Lucas S."/>
            <person name="Salamov A."/>
            <person name="McFadden G.I."/>
            <person name="Lane C.E."/>
            <person name="Keeling P.J."/>
            <person name="Gray M.W."/>
            <person name="Grigoriev I.V."/>
            <person name="Archibald J.M."/>
        </authorList>
    </citation>
    <scope>NUCLEOTIDE SEQUENCE</scope>
    <source>
        <strain evidence="4 6">CCMP2712</strain>
    </source>
</reference>
<protein>
    <recommendedName>
        <fullName evidence="7">MORN repeat-containing protein 5</fullName>
    </recommendedName>
</protein>
<feature type="compositionally biased region" description="Low complexity" evidence="3">
    <location>
        <begin position="203"/>
        <end position="215"/>
    </location>
</feature>
<reference evidence="5" key="3">
    <citation type="submission" date="2015-06" db="UniProtKB">
        <authorList>
            <consortium name="EnsemblProtists"/>
        </authorList>
    </citation>
    <scope>IDENTIFICATION</scope>
</reference>
<keyword evidence="1" id="KW-0677">Repeat</keyword>
<evidence type="ECO:0000313" key="4">
    <source>
        <dbReference type="EMBL" id="EKX48032.1"/>
    </source>
</evidence>
<dbReference type="PaxDb" id="55529-EKX48032"/>
<gene>
    <name evidence="4" type="ORF">GUITHDRAFT_106116</name>
</gene>
<dbReference type="Gene3D" id="2.20.110.10">
    <property type="entry name" value="Histone H3 K4-specific methyltransferase SET7/9 N-terminal domain"/>
    <property type="match status" value="1"/>
</dbReference>
<dbReference type="InterPro" id="IPR003409">
    <property type="entry name" value="MORN"/>
</dbReference>
<dbReference type="OrthoDB" id="270720at2759"/>
<evidence type="ECO:0000256" key="3">
    <source>
        <dbReference type="SAM" id="MobiDB-lite"/>
    </source>
</evidence>
<dbReference type="Proteomes" id="UP000011087">
    <property type="component" value="Unassembled WGS sequence"/>
</dbReference>
<dbReference type="EMBL" id="JH992987">
    <property type="protein sequence ID" value="EKX48032.1"/>
    <property type="molecule type" value="Genomic_DNA"/>
</dbReference>
<dbReference type="Pfam" id="PF02493">
    <property type="entry name" value="MORN"/>
    <property type="match status" value="2"/>
</dbReference>
<sequence>MIEVKDVDGKIGGRSLVSILNSCCRTLMSGKAKLDKWVKRVEAAKNRNSQDSSSSRESAKLLDQMDGARGQDIIAEVQEEERRMGQRQLAPPRGMMGARQACAVAESRSASLWQDGEPSKTAALEQQIEEMRRQMALMQQQASDARQLEQDAQQEKAALVKEIQEMRTSLPSTARSFSSDVGVRSESEKALDKDPISSGAGEAQSVASSQAPSQSTGGVPPGGNAIDGSKGLPPELTGWARVMFRNGDFEGEFVSGAANGFGRSIWNELDMAYHGEMKDQMMHGKGKFFFPNGDMMTGTFEMHKPKGEGILLELKTGRRYRVTYDGTKKLSEGAEPISKELLDEPDTIEETTRVTITACSRVGLGNYSHCKKKAIDAKLAYAVPFRANKPIKNAQQLEGKIAVVQRGSCRSEMK</sequence>
<evidence type="ECO:0000313" key="5">
    <source>
        <dbReference type="EnsemblProtists" id="EKX48032"/>
    </source>
</evidence>
<feature type="coiled-coil region" evidence="2">
    <location>
        <begin position="121"/>
        <end position="169"/>
    </location>
</feature>
<feature type="region of interest" description="Disordered" evidence="3">
    <location>
        <begin position="169"/>
        <end position="232"/>
    </location>
</feature>
<dbReference type="PANTHER" id="PTHR23084:SF263">
    <property type="entry name" value="MORN REPEAT-CONTAINING PROTEIN 1"/>
    <property type="match status" value="1"/>
</dbReference>
<dbReference type="HOGENOM" id="CLU_664715_0_0_1"/>
<reference evidence="6" key="2">
    <citation type="submission" date="2012-11" db="EMBL/GenBank/DDBJ databases">
        <authorList>
            <person name="Kuo A."/>
            <person name="Curtis B.A."/>
            <person name="Tanifuji G."/>
            <person name="Burki F."/>
            <person name="Gruber A."/>
            <person name="Irimia M."/>
            <person name="Maruyama S."/>
            <person name="Arias M.C."/>
            <person name="Ball S.G."/>
            <person name="Gile G.H."/>
            <person name="Hirakawa Y."/>
            <person name="Hopkins J.F."/>
            <person name="Rensing S.A."/>
            <person name="Schmutz J."/>
            <person name="Symeonidi A."/>
            <person name="Elias M."/>
            <person name="Eveleigh R.J."/>
            <person name="Herman E.K."/>
            <person name="Klute M.J."/>
            <person name="Nakayama T."/>
            <person name="Obornik M."/>
            <person name="Reyes-Prieto A."/>
            <person name="Armbrust E.V."/>
            <person name="Aves S.J."/>
            <person name="Beiko R.G."/>
            <person name="Coutinho P."/>
            <person name="Dacks J.B."/>
            <person name="Durnford D.G."/>
            <person name="Fast N.M."/>
            <person name="Green B.R."/>
            <person name="Grisdale C."/>
            <person name="Hempe F."/>
            <person name="Henrissat B."/>
            <person name="Hoppner M.P."/>
            <person name="Ishida K.-I."/>
            <person name="Kim E."/>
            <person name="Koreny L."/>
            <person name="Kroth P.G."/>
            <person name="Liu Y."/>
            <person name="Malik S.-B."/>
            <person name="Maier U.G."/>
            <person name="McRose D."/>
            <person name="Mock T."/>
            <person name="Neilson J.A."/>
            <person name="Onodera N.T."/>
            <person name="Poole A.M."/>
            <person name="Pritham E.J."/>
            <person name="Richards T.A."/>
            <person name="Rocap G."/>
            <person name="Roy S.W."/>
            <person name="Sarai C."/>
            <person name="Schaack S."/>
            <person name="Shirato S."/>
            <person name="Slamovits C.H."/>
            <person name="Spencer D.F."/>
            <person name="Suzuki S."/>
            <person name="Worden A.Z."/>
            <person name="Zauner S."/>
            <person name="Barry K."/>
            <person name="Bell C."/>
            <person name="Bharti A.K."/>
            <person name="Crow J.A."/>
            <person name="Grimwood J."/>
            <person name="Kramer R."/>
            <person name="Lindquist E."/>
            <person name="Lucas S."/>
            <person name="Salamov A."/>
            <person name="McFadden G.I."/>
            <person name="Lane C.E."/>
            <person name="Keeling P.J."/>
            <person name="Gray M.W."/>
            <person name="Grigoriev I.V."/>
            <person name="Archibald J.M."/>
        </authorList>
    </citation>
    <scope>NUCLEOTIDE SEQUENCE</scope>
    <source>
        <strain evidence="6">CCMP2712</strain>
    </source>
</reference>
<dbReference type="SUPFAM" id="SSF82185">
    <property type="entry name" value="Histone H3 K4-specific methyltransferase SET7/9 N-terminal domain"/>
    <property type="match status" value="1"/>
</dbReference>
<dbReference type="KEGG" id="gtt:GUITHDRAFT_106116"/>
<evidence type="ECO:0000256" key="1">
    <source>
        <dbReference type="ARBA" id="ARBA00022737"/>
    </source>
</evidence>